<protein>
    <recommendedName>
        <fullName evidence="8">Major facilitator superfamily (MFS) profile domain-containing protein</fullName>
    </recommendedName>
</protein>
<evidence type="ECO:0000256" key="3">
    <source>
        <dbReference type="ARBA" id="ARBA00022989"/>
    </source>
</evidence>
<dbReference type="SUPFAM" id="SSF103473">
    <property type="entry name" value="MFS general substrate transporter"/>
    <property type="match status" value="1"/>
</dbReference>
<evidence type="ECO:0000313" key="6">
    <source>
        <dbReference type="EMBL" id="KAA8644627.1"/>
    </source>
</evidence>
<name>A0A5M9MPT4_9EURO</name>
<feature type="transmembrane region" description="Helical" evidence="5">
    <location>
        <begin position="42"/>
        <end position="62"/>
    </location>
</feature>
<keyword evidence="4 5" id="KW-0472">Membrane</keyword>
<evidence type="ECO:0008006" key="8">
    <source>
        <dbReference type="Google" id="ProtNLM"/>
    </source>
</evidence>
<keyword evidence="3 5" id="KW-1133">Transmembrane helix</keyword>
<dbReference type="Proteomes" id="UP000324241">
    <property type="component" value="Unassembled WGS sequence"/>
</dbReference>
<accession>A0A5M9MPT4</accession>
<proteinExistence type="predicted"/>
<evidence type="ECO:0000256" key="4">
    <source>
        <dbReference type="ARBA" id="ARBA00023136"/>
    </source>
</evidence>
<dbReference type="PANTHER" id="PTHR23501:SF198">
    <property type="entry name" value="AZOLE RESISTANCE PROTEIN 1-RELATED"/>
    <property type="match status" value="1"/>
</dbReference>
<dbReference type="GO" id="GO:0005886">
    <property type="term" value="C:plasma membrane"/>
    <property type="evidence" value="ECO:0007669"/>
    <property type="project" value="TreeGrafter"/>
</dbReference>
<sequence length="98" mass="10422">MTSSTDTPPVAEVCLSTKASDAEKSHETTVQKATQNKDGYAAASRLALIMTAILMAMFLVALDRTIIASAVPRIANQFHSLNNISWYAGAYLNTSAAT</sequence>
<evidence type="ECO:0000256" key="5">
    <source>
        <dbReference type="SAM" id="Phobius"/>
    </source>
</evidence>
<reference evidence="6 7" key="1">
    <citation type="submission" date="2019-08" db="EMBL/GenBank/DDBJ databases">
        <title>The genome sequence of a newly discovered highly antifungal drug resistant Aspergillus species, Aspergillus tanneri NIH 1004.</title>
        <authorList>
            <person name="Mounaud S."/>
            <person name="Singh I."/>
            <person name="Joardar V."/>
            <person name="Pakala S."/>
            <person name="Pakala S."/>
            <person name="Venepally P."/>
            <person name="Chung J.K."/>
            <person name="Losada L."/>
            <person name="Nierman W.C."/>
        </authorList>
    </citation>
    <scope>NUCLEOTIDE SEQUENCE [LARGE SCALE GENOMIC DNA]</scope>
    <source>
        <strain evidence="6 7">NIH1004</strain>
    </source>
</reference>
<comment type="caution">
    <text evidence="6">The sequence shown here is derived from an EMBL/GenBank/DDBJ whole genome shotgun (WGS) entry which is preliminary data.</text>
</comment>
<dbReference type="RefSeq" id="XP_033423988.1">
    <property type="nucleotide sequence ID" value="XM_033573436.1"/>
</dbReference>
<evidence type="ECO:0000256" key="1">
    <source>
        <dbReference type="ARBA" id="ARBA00004141"/>
    </source>
</evidence>
<gene>
    <name evidence="6" type="ORF">ATNIH1004_008833</name>
</gene>
<dbReference type="EMBL" id="QUQM01000006">
    <property type="protein sequence ID" value="KAA8644627.1"/>
    <property type="molecule type" value="Genomic_DNA"/>
</dbReference>
<comment type="subcellular location">
    <subcellularLocation>
        <location evidence="1">Membrane</location>
        <topology evidence="1">Multi-pass membrane protein</topology>
    </subcellularLocation>
</comment>
<evidence type="ECO:0000313" key="7">
    <source>
        <dbReference type="Proteomes" id="UP000324241"/>
    </source>
</evidence>
<dbReference type="GeneID" id="54331535"/>
<dbReference type="GO" id="GO:0022857">
    <property type="term" value="F:transmembrane transporter activity"/>
    <property type="evidence" value="ECO:0007669"/>
    <property type="project" value="TreeGrafter"/>
</dbReference>
<dbReference type="VEuPathDB" id="FungiDB:EYZ11_012180"/>
<dbReference type="PANTHER" id="PTHR23501">
    <property type="entry name" value="MAJOR FACILITATOR SUPERFAMILY"/>
    <property type="match status" value="1"/>
</dbReference>
<keyword evidence="2 5" id="KW-0812">Transmembrane</keyword>
<evidence type="ECO:0000256" key="2">
    <source>
        <dbReference type="ARBA" id="ARBA00022692"/>
    </source>
</evidence>
<dbReference type="InterPro" id="IPR036259">
    <property type="entry name" value="MFS_trans_sf"/>
</dbReference>
<dbReference type="OrthoDB" id="10021397at2759"/>
<dbReference type="AlphaFoldDB" id="A0A5M9MPT4"/>
<organism evidence="6 7">
    <name type="scientific">Aspergillus tanneri</name>
    <dbReference type="NCBI Taxonomy" id="1220188"/>
    <lineage>
        <taxon>Eukaryota</taxon>
        <taxon>Fungi</taxon>
        <taxon>Dikarya</taxon>
        <taxon>Ascomycota</taxon>
        <taxon>Pezizomycotina</taxon>
        <taxon>Eurotiomycetes</taxon>
        <taxon>Eurotiomycetidae</taxon>
        <taxon>Eurotiales</taxon>
        <taxon>Aspergillaceae</taxon>
        <taxon>Aspergillus</taxon>
        <taxon>Aspergillus subgen. Circumdati</taxon>
    </lineage>
</organism>